<organism evidence="4 5">
    <name type="scientific">Microbaculum marinisediminis</name>
    <dbReference type="NCBI Taxonomy" id="2931392"/>
    <lineage>
        <taxon>Bacteria</taxon>
        <taxon>Pseudomonadati</taxon>
        <taxon>Pseudomonadota</taxon>
        <taxon>Alphaproteobacteria</taxon>
        <taxon>Hyphomicrobiales</taxon>
        <taxon>Tepidamorphaceae</taxon>
        <taxon>Microbaculum</taxon>
    </lineage>
</organism>
<dbReference type="CDD" id="cd01448">
    <property type="entry name" value="TST_Repeat_1"/>
    <property type="match status" value="1"/>
</dbReference>
<dbReference type="Proteomes" id="UP001320898">
    <property type="component" value="Unassembled WGS sequence"/>
</dbReference>
<dbReference type="InterPro" id="IPR001763">
    <property type="entry name" value="Rhodanese-like_dom"/>
</dbReference>
<dbReference type="InterPro" id="IPR051126">
    <property type="entry name" value="Thiosulfate_sulfurtransferase"/>
</dbReference>
<dbReference type="SMART" id="SM00450">
    <property type="entry name" value="RHOD"/>
    <property type="match status" value="2"/>
</dbReference>
<dbReference type="Pfam" id="PF00581">
    <property type="entry name" value="Rhodanese"/>
    <property type="match status" value="2"/>
</dbReference>
<dbReference type="RefSeq" id="WP_261614504.1">
    <property type="nucleotide sequence ID" value="NZ_JALIDZ010000002.1"/>
</dbReference>
<sequence length="305" mass="32076">MAATILAVTTLVAAPATAAEPLVDVDWVKANTGQSGVVFVDARGQTDFLRGHIPGAVNTDYAKDGWRVKKGDVPGVFPDDPAQLAALIGSLGIDNSTHVVLVAPGGTSSDMGMATRMYWTFKVLGHDNVSILNGGMNAYLAELDANKNPANPLEKGAAKAEPKTFNMALRQDMLLDDNAVKAALDAGTLMVDNRTNDQYLGVNRHGASKASGTIPGAVNLPQSWMTENGGGTFRDAKTLASLYEAAGVPTTGKQVSFCNTGHWASIGWFVSSEILGNKDVQMYDGSMVSWTNAGMPTEQKISTGQ</sequence>
<evidence type="ECO:0000256" key="1">
    <source>
        <dbReference type="ARBA" id="ARBA00022737"/>
    </source>
</evidence>
<protein>
    <submittedName>
        <fullName evidence="4">Sulfurtransferase</fullName>
    </submittedName>
</protein>
<keyword evidence="5" id="KW-1185">Reference proteome</keyword>
<feature type="chain" id="PRO_5043408902" evidence="2">
    <location>
        <begin position="19"/>
        <end position="305"/>
    </location>
</feature>
<accession>A0AAW5QUL8</accession>
<feature type="domain" description="Rhodanese" evidence="3">
    <location>
        <begin position="33"/>
        <end position="148"/>
    </location>
</feature>
<proteinExistence type="predicted"/>
<dbReference type="PANTHER" id="PTHR43855">
    <property type="entry name" value="THIOSULFATE SULFURTRANSFERASE"/>
    <property type="match status" value="1"/>
</dbReference>
<dbReference type="PANTHER" id="PTHR43855:SF1">
    <property type="entry name" value="THIOSULFATE SULFURTRANSFERASE"/>
    <property type="match status" value="1"/>
</dbReference>
<gene>
    <name evidence="4" type="ORF">MUB46_03550</name>
</gene>
<keyword evidence="1" id="KW-0677">Repeat</keyword>
<dbReference type="EMBL" id="JALIDZ010000002">
    <property type="protein sequence ID" value="MCT8970927.1"/>
    <property type="molecule type" value="Genomic_DNA"/>
</dbReference>
<reference evidence="4 5" key="1">
    <citation type="submission" date="2022-04" db="EMBL/GenBank/DDBJ databases">
        <authorList>
            <person name="Ye Y.-Q."/>
            <person name="Du Z.-J."/>
        </authorList>
    </citation>
    <scope>NUCLEOTIDE SEQUENCE [LARGE SCALE GENOMIC DNA]</scope>
    <source>
        <strain evidence="4 5">A6E488</strain>
    </source>
</reference>
<evidence type="ECO:0000259" key="3">
    <source>
        <dbReference type="PROSITE" id="PS50206"/>
    </source>
</evidence>
<evidence type="ECO:0000313" key="5">
    <source>
        <dbReference type="Proteomes" id="UP001320898"/>
    </source>
</evidence>
<feature type="signal peptide" evidence="2">
    <location>
        <begin position="1"/>
        <end position="18"/>
    </location>
</feature>
<comment type="caution">
    <text evidence="4">The sequence shown here is derived from an EMBL/GenBank/DDBJ whole genome shotgun (WGS) entry which is preliminary data.</text>
</comment>
<dbReference type="PROSITE" id="PS50206">
    <property type="entry name" value="RHODANESE_3"/>
    <property type="match status" value="2"/>
</dbReference>
<dbReference type="SUPFAM" id="SSF52821">
    <property type="entry name" value="Rhodanese/Cell cycle control phosphatase"/>
    <property type="match status" value="2"/>
</dbReference>
<feature type="domain" description="Rhodanese" evidence="3">
    <location>
        <begin position="184"/>
        <end position="299"/>
    </location>
</feature>
<name>A0AAW5QUL8_9HYPH</name>
<dbReference type="InterPro" id="IPR036873">
    <property type="entry name" value="Rhodanese-like_dom_sf"/>
</dbReference>
<keyword evidence="2" id="KW-0732">Signal</keyword>
<dbReference type="Gene3D" id="3.40.250.10">
    <property type="entry name" value="Rhodanese-like domain"/>
    <property type="match status" value="2"/>
</dbReference>
<evidence type="ECO:0000256" key="2">
    <source>
        <dbReference type="SAM" id="SignalP"/>
    </source>
</evidence>
<dbReference type="AlphaFoldDB" id="A0AAW5QUL8"/>
<evidence type="ECO:0000313" key="4">
    <source>
        <dbReference type="EMBL" id="MCT8970927.1"/>
    </source>
</evidence>